<dbReference type="PROSITE" id="PS50110">
    <property type="entry name" value="RESPONSE_REGULATORY"/>
    <property type="match status" value="1"/>
</dbReference>
<dbReference type="Pfam" id="PF00072">
    <property type="entry name" value="Response_reg"/>
    <property type="match status" value="1"/>
</dbReference>
<dbReference type="PROSITE" id="PS50851">
    <property type="entry name" value="CHEW"/>
    <property type="match status" value="1"/>
</dbReference>
<keyword evidence="5" id="KW-1185">Reference proteome</keyword>
<evidence type="ECO:0000256" key="1">
    <source>
        <dbReference type="PROSITE-ProRule" id="PRU00169"/>
    </source>
</evidence>
<dbReference type="Proteomes" id="UP000219215">
    <property type="component" value="Chromosome DPRO"/>
</dbReference>
<dbReference type="SMART" id="SM00448">
    <property type="entry name" value="REC"/>
    <property type="match status" value="1"/>
</dbReference>
<dbReference type="PANTHER" id="PTHR47233">
    <property type="entry name" value="CHEMOTAXIS PROTEIN CHEV"/>
    <property type="match status" value="1"/>
</dbReference>
<dbReference type="SUPFAM" id="SSF52172">
    <property type="entry name" value="CheY-like"/>
    <property type="match status" value="1"/>
</dbReference>
<dbReference type="EMBL" id="LT907975">
    <property type="protein sequence ID" value="SOB59681.1"/>
    <property type="molecule type" value="Genomic_DNA"/>
</dbReference>
<dbReference type="InterPro" id="IPR024181">
    <property type="entry name" value="Chemotax_regulator_CheV"/>
</dbReference>
<accession>A0A2C8FB00</accession>
<organism evidence="4 5">
    <name type="scientific">Pseudodesulfovibrio profundus</name>
    <dbReference type="NCBI Taxonomy" id="57320"/>
    <lineage>
        <taxon>Bacteria</taxon>
        <taxon>Pseudomonadati</taxon>
        <taxon>Thermodesulfobacteriota</taxon>
        <taxon>Desulfovibrionia</taxon>
        <taxon>Desulfovibrionales</taxon>
        <taxon>Desulfovibrionaceae</taxon>
    </lineage>
</organism>
<name>A0A2C8FB00_9BACT</name>
<dbReference type="KEGG" id="pprf:DPRO_2771"/>
<feature type="domain" description="CheW-like" evidence="3">
    <location>
        <begin position="14"/>
        <end position="162"/>
    </location>
</feature>
<dbReference type="SUPFAM" id="SSF50341">
    <property type="entry name" value="CheW-like"/>
    <property type="match status" value="1"/>
</dbReference>
<dbReference type="Pfam" id="PF01584">
    <property type="entry name" value="CheW"/>
    <property type="match status" value="1"/>
</dbReference>
<evidence type="ECO:0000313" key="5">
    <source>
        <dbReference type="Proteomes" id="UP000219215"/>
    </source>
</evidence>
<sequence>MPETNILLESGTNELEIVEFYLDEDRGKDTYRGFYGINVAKVLEILQMPELTDMPEVSHPAVLGAFNLRDEIIPLIDLAGWLNKKRVEKEAPKIIVTEFNRTKTAFLVSGVTRIHRINWKEVEAPTGYVSSLTVNSITGVVKISNRIIFILDMEKITAALNPDQAPIEEPAESVKQEIEQRRIKALVADDSTMARKMIVSILQKAGIHVHSVENGELALHYLNRCKKQALEADLPIQDYVDVVVSDIEMPIMDGHTLTRQIKEDPFFHGVPIVLCSSIITETLHHKGIAVGADDQVSKAELNELVSKVYKLIQHPTGSGA</sequence>
<dbReference type="SMART" id="SM00260">
    <property type="entry name" value="CheW"/>
    <property type="match status" value="1"/>
</dbReference>
<dbReference type="OrthoDB" id="9806105at2"/>
<proteinExistence type="predicted"/>
<dbReference type="GO" id="GO:0000160">
    <property type="term" value="P:phosphorelay signal transduction system"/>
    <property type="evidence" value="ECO:0007669"/>
    <property type="project" value="InterPro"/>
</dbReference>
<dbReference type="InterPro" id="IPR001789">
    <property type="entry name" value="Sig_transdc_resp-reg_receiver"/>
</dbReference>
<dbReference type="Gene3D" id="3.40.50.2300">
    <property type="match status" value="1"/>
</dbReference>
<evidence type="ECO:0000313" key="4">
    <source>
        <dbReference type="EMBL" id="SOB59681.1"/>
    </source>
</evidence>
<reference evidence="5" key="1">
    <citation type="submission" date="2017-09" db="EMBL/GenBank/DDBJ databases">
        <authorList>
            <person name="Regsiter A."/>
            <person name="William W."/>
        </authorList>
    </citation>
    <scope>NUCLEOTIDE SEQUENCE [LARGE SCALE GENOMIC DNA]</scope>
    <source>
        <strain evidence="5">500-1</strain>
    </source>
</reference>
<protein>
    <submittedName>
        <fullName evidence="4">Response regulator receiver modulated CheW protein</fullName>
    </submittedName>
</protein>
<keyword evidence="1" id="KW-0597">Phosphoprotein</keyword>
<dbReference type="PIRSF" id="PIRSF002867">
    <property type="entry name" value="CheV"/>
    <property type="match status" value="1"/>
</dbReference>
<gene>
    <name evidence="4" type="ORF">DPRO_2771</name>
</gene>
<dbReference type="GO" id="GO:0006935">
    <property type="term" value="P:chemotaxis"/>
    <property type="evidence" value="ECO:0007669"/>
    <property type="project" value="InterPro"/>
</dbReference>
<dbReference type="Gene3D" id="2.30.30.40">
    <property type="entry name" value="SH3 Domains"/>
    <property type="match status" value="1"/>
</dbReference>
<feature type="domain" description="Response regulatory" evidence="2">
    <location>
        <begin position="184"/>
        <end position="313"/>
    </location>
</feature>
<feature type="modified residue" description="4-aspartylphosphate" evidence="1">
    <location>
        <position position="246"/>
    </location>
</feature>
<dbReference type="InterPro" id="IPR002545">
    <property type="entry name" value="CheW-lke_dom"/>
</dbReference>
<dbReference type="RefSeq" id="WP_097012518.1">
    <property type="nucleotide sequence ID" value="NZ_LT907975.1"/>
</dbReference>
<dbReference type="PANTHER" id="PTHR47233:SF3">
    <property type="entry name" value="CHEMOTAXIS PROTEIN CHEV"/>
    <property type="match status" value="1"/>
</dbReference>
<dbReference type="AlphaFoldDB" id="A0A2C8FB00"/>
<evidence type="ECO:0000259" key="2">
    <source>
        <dbReference type="PROSITE" id="PS50110"/>
    </source>
</evidence>
<dbReference type="Gene3D" id="2.40.50.180">
    <property type="entry name" value="CheA-289, Domain 4"/>
    <property type="match status" value="1"/>
</dbReference>
<evidence type="ECO:0000259" key="3">
    <source>
        <dbReference type="PROSITE" id="PS50851"/>
    </source>
</evidence>
<dbReference type="InterPro" id="IPR036061">
    <property type="entry name" value="CheW-like_dom_sf"/>
</dbReference>
<dbReference type="InterPro" id="IPR011006">
    <property type="entry name" value="CheY-like_superfamily"/>
</dbReference>